<accession>A0A7C4BB45</accession>
<dbReference type="EMBL" id="DTFF01000012">
    <property type="protein sequence ID" value="HGI87011.1"/>
    <property type="molecule type" value="Genomic_DNA"/>
</dbReference>
<dbReference type="PROSITE" id="PS50903">
    <property type="entry name" value="RUBREDOXIN_LIKE"/>
    <property type="match status" value="1"/>
</dbReference>
<reference evidence="2" key="1">
    <citation type="journal article" date="2020" name="mSystems">
        <title>Genome- and Community-Level Interaction Insights into Carbon Utilization and Element Cycling Functions of Hydrothermarchaeota in Hydrothermal Sediment.</title>
        <authorList>
            <person name="Zhou Z."/>
            <person name="Liu Y."/>
            <person name="Xu W."/>
            <person name="Pan J."/>
            <person name="Luo Z.H."/>
            <person name="Li M."/>
        </authorList>
    </citation>
    <scope>NUCLEOTIDE SEQUENCE [LARGE SCALE GENOMIC DNA]</scope>
    <source>
        <strain evidence="2">SpSt-732</strain>
    </source>
</reference>
<evidence type="ECO:0000313" key="2">
    <source>
        <dbReference type="EMBL" id="HGI87011.1"/>
    </source>
</evidence>
<name>A0A7C4BB45_9CREN</name>
<dbReference type="Gene3D" id="2.20.28.10">
    <property type="match status" value="1"/>
</dbReference>
<organism evidence="2">
    <name type="scientific">Ignisphaera aggregans</name>
    <dbReference type="NCBI Taxonomy" id="334771"/>
    <lineage>
        <taxon>Archaea</taxon>
        <taxon>Thermoproteota</taxon>
        <taxon>Thermoprotei</taxon>
        <taxon>Desulfurococcales</taxon>
        <taxon>Desulfurococcaceae</taxon>
        <taxon>Ignisphaera</taxon>
    </lineage>
</organism>
<dbReference type="AlphaFoldDB" id="A0A7C4BB45"/>
<dbReference type="InterPro" id="IPR024934">
    <property type="entry name" value="Rubredoxin-like_dom"/>
</dbReference>
<dbReference type="CDD" id="cd00729">
    <property type="entry name" value="rubredoxin_SM"/>
    <property type="match status" value="1"/>
</dbReference>
<protein>
    <submittedName>
        <fullName evidence="2">Rubredoxin</fullName>
    </submittedName>
</protein>
<gene>
    <name evidence="2" type="ORF">ENV14_01230</name>
</gene>
<dbReference type="SUPFAM" id="SSF57802">
    <property type="entry name" value="Rubredoxin-like"/>
    <property type="match status" value="1"/>
</dbReference>
<feature type="domain" description="Rubredoxin-like" evidence="1">
    <location>
        <begin position="1"/>
        <end position="35"/>
    </location>
</feature>
<evidence type="ECO:0000259" key="1">
    <source>
        <dbReference type="PROSITE" id="PS50903"/>
    </source>
</evidence>
<sequence>MVLWKCSVCGYVFEGAEAPDKCPKCGAPREKFVKLSDVEEKLVLRSRLSNSLHIEAYTLLQRLVEIAEKGIQDNLDPPCVKIFTEEKEFALNTMQKIKAELEAHMKKGKWG</sequence>
<dbReference type="GO" id="GO:0005506">
    <property type="term" value="F:iron ion binding"/>
    <property type="evidence" value="ECO:0007669"/>
    <property type="project" value="InterPro"/>
</dbReference>
<dbReference type="InterPro" id="IPR048574">
    <property type="entry name" value="RUBY_RBDX"/>
</dbReference>
<comment type="caution">
    <text evidence="2">The sequence shown here is derived from an EMBL/GenBank/DDBJ whole genome shotgun (WGS) entry which is preliminary data.</text>
</comment>
<proteinExistence type="predicted"/>
<dbReference type="Pfam" id="PF21349">
    <property type="entry name" value="RUBY_RBDX"/>
    <property type="match status" value="1"/>
</dbReference>